<gene>
    <name evidence="2" type="ORF">PHPALM_7904</name>
</gene>
<protein>
    <submittedName>
        <fullName evidence="2">ATP-binding cassette (ABC) Superfamily</fullName>
    </submittedName>
</protein>
<dbReference type="OrthoDB" id="123799at2759"/>
<comment type="caution">
    <text evidence="2">The sequence shown here is derived from an EMBL/GenBank/DDBJ whole genome shotgun (WGS) entry which is preliminary data.</text>
</comment>
<keyword evidence="3" id="KW-1185">Reference proteome</keyword>
<dbReference type="Proteomes" id="UP000237271">
    <property type="component" value="Unassembled WGS sequence"/>
</dbReference>
<keyword evidence="2" id="KW-0067">ATP-binding</keyword>
<reference evidence="2 3" key="1">
    <citation type="journal article" date="2017" name="Genome Biol. Evol.">
        <title>Phytophthora megakarya and P. palmivora, closely related causal agents of cacao black pod rot, underwent increases in genome sizes and gene numbers by different mechanisms.</title>
        <authorList>
            <person name="Ali S.S."/>
            <person name="Shao J."/>
            <person name="Lary D.J."/>
            <person name="Kronmiller B."/>
            <person name="Shen D."/>
            <person name="Strem M.D."/>
            <person name="Amoako-Attah I."/>
            <person name="Akrofi A.Y."/>
            <person name="Begoude B.A."/>
            <person name="Ten Hoopen G.M."/>
            <person name="Coulibaly K."/>
            <person name="Kebe B.I."/>
            <person name="Melnick R.L."/>
            <person name="Guiltinan M.J."/>
            <person name="Tyler B.M."/>
            <person name="Meinhardt L.W."/>
            <person name="Bailey B.A."/>
        </authorList>
    </citation>
    <scope>NUCLEOTIDE SEQUENCE [LARGE SCALE GENOMIC DNA]</scope>
    <source>
        <strain evidence="3">sbr112.9</strain>
    </source>
</reference>
<dbReference type="AlphaFoldDB" id="A0A2P4YB64"/>
<sequence length="242" mass="26214">MKLLSGLLPLEKNVSLEGEITYNDEKQQNLIKRLSQFTLEFAHAFSGGGVSKRGEKQLSRSTPEATAEALEAIKALYAHYPEVIMKQLGLENCIGTIVGSGMLCGVSGGECKRVTTGEIITGLDSAATYDITSTQCGIAKTLQNTVMIALLQPTPDIFKLFGEVMIMKCLPWFSQTRTVLLYFESLGFVCPPGYDVADILLDLGTHGAVQAGYNKEERTAVFGATSAGIPEQYNWAYAISPQ</sequence>
<keyword evidence="2" id="KW-0547">Nucleotide-binding</keyword>
<evidence type="ECO:0000256" key="1">
    <source>
        <dbReference type="ARBA" id="ARBA00022448"/>
    </source>
</evidence>
<name>A0A2P4YB64_9STRA</name>
<evidence type="ECO:0000313" key="3">
    <source>
        <dbReference type="Proteomes" id="UP000237271"/>
    </source>
</evidence>
<dbReference type="EMBL" id="NCKW01004122">
    <property type="protein sequence ID" value="POM75041.1"/>
    <property type="molecule type" value="Genomic_DNA"/>
</dbReference>
<proteinExistence type="predicted"/>
<evidence type="ECO:0000313" key="2">
    <source>
        <dbReference type="EMBL" id="POM75041.1"/>
    </source>
</evidence>
<organism evidence="2 3">
    <name type="scientific">Phytophthora palmivora</name>
    <dbReference type="NCBI Taxonomy" id="4796"/>
    <lineage>
        <taxon>Eukaryota</taxon>
        <taxon>Sar</taxon>
        <taxon>Stramenopiles</taxon>
        <taxon>Oomycota</taxon>
        <taxon>Peronosporomycetes</taxon>
        <taxon>Peronosporales</taxon>
        <taxon>Peronosporaceae</taxon>
        <taxon>Phytophthora</taxon>
    </lineage>
</organism>
<keyword evidence="1" id="KW-0813">Transport</keyword>
<accession>A0A2P4YB64</accession>
<dbReference type="GO" id="GO:0005524">
    <property type="term" value="F:ATP binding"/>
    <property type="evidence" value="ECO:0007669"/>
    <property type="project" value="UniProtKB-KW"/>
</dbReference>
<dbReference type="PANTHER" id="PTHR19241">
    <property type="entry name" value="ATP-BINDING CASSETTE TRANSPORTER"/>
    <property type="match status" value="1"/>
</dbReference>